<dbReference type="GO" id="GO:0006412">
    <property type="term" value="P:translation"/>
    <property type="evidence" value="ECO:0007669"/>
    <property type="project" value="TreeGrafter"/>
</dbReference>
<dbReference type="InterPro" id="IPR028989">
    <property type="entry name" value="RimP_N"/>
</dbReference>
<feature type="domain" description="Ribosome maturation factor RimP N-terminal" evidence="3">
    <location>
        <begin position="21"/>
        <end position="71"/>
    </location>
</feature>
<dbReference type="EMBL" id="CAESAO010000125">
    <property type="protein sequence ID" value="CAB4346108.1"/>
    <property type="molecule type" value="Genomic_DNA"/>
</dbReference>
<dbReference type="InterPro" id="IPR003728">
    <property type="entry name" value="Ribosome_maturation_RimP"/>
</dbReference>
<dbReference type="InterPro" id="IPR035956">
    <property type="entry name" value="RimP_N_sf"/>
</dbReference>
<protein>
    <submittedName>
        <fullName evidence="5">Unannotated protein</fullName>
    </submittedName>
</protein>
<organism evidence="5">
    <name type="scientific">freshwater metagenome</name>
    <dbReference type="NCBI Taxonomy" id="449393"/>
    <lineage>
        <taxon>unclassified sequences</taxon>
        <taxon>metagenomes</taxon>
        <taxon>ecological metagenomes</taxon>
    </lineage>
</organism>
<sequence length="140" mass="14960">MNTTKIHAEIEAKLAETQPALEVLAVEGAGSGTVRVVIDHPDGVTLDLCAAVSGDLELVREKVGIEVSSPGRERPLTRPEHYQRFLGRRAKVRTAEPLEGQSNFTGELVGASSDEITISAGDALVAIPYSAIKRSNLIEE</sequence>
<dbReference type="HAMAP" id="MF_01077">
    <property type="entry name" value="RimP"/>
    <property type="match status" value="1"/>
</dbReference>
<name>A0A6J5ZX40_9ZZZZ</name>
<dbReference type="GO" id="GO:0000028">
    <property type="term" value="P:ribosomal small subunit assembly"/>
    <property type="evidence" value="ECO:0007669"/>
    <property type="project" value="TreeGrafter"/>
</dbReference>
<evidence type="ECO:0000256" key="1">
    <source>
        <dbReference type="ARBA" id="ARBA00022490"/>
    </source>
</evidence>
<dbReference type="SUPFAM" id="SSF75420">
    <property type="entry name" value="YhbC-like, N-terminal domain"/>
    <property type="match status" value="1"/>
</dbReference>
<dbReference type="Pfam" id="PF02576">
    <property type="entry name" value="RimP_N"/>
    <property type="match status" value="1"/>
</dbReference>
<dbReference type="AlphaFoldDB" id="A0A6J5ZX40"/>
<gene>
    <name evidence="5" type="ORF">UFOPK3522_01264</name>
    <name evidence="6" type="ORF">UFOPK4175_00407</name>
</gene>
<dbReference type="Gene3D" id="3.30.300.70">
    <property type="entry name" value="RimP-like superfamily, N-terminal"/>
    <property type="match status" value="1"/>
</dbReference>
<dbReference type="Pfam" id="PF17384">
    <property type="entry name" value="DUF150_C"/>
    <property type="match status" value="1"/>
</dbReference>
<dbReference type="InterPro" id="IPR036847">
    <property type="entry name" value="RimP_C_sf"/>
</dbReference>
<dbReference type="InterPro" id="IPR028998">
    <property type="entry name" value="RimP_C"/>
</dbReference>
<dbReference type="GO" id="GO:0005829">
    <property type="term" value="C:cytosol"/>
    <property type="evidence" value="ECO:0007669"/>
    <property type="project" value="TreeGrafter"/>
</dbReference>
<evidence type="ECO:0000313" key="5">
    <source>
        <dbReference type="EMBL" id="CAB4346108.1"/>
    </source>
</evidence>
<proteinExistence type="inferred from homology"/>
<dbReference type="CDD" id="cd01734">
    <property type="entry name" value="YlxS_C"/>
    <property type="match status" value="1"/>
</dbReference>
<evidence type="ECO:0000313" key="6">
    <source>
        <dbReference type="EMBL" id="CAB5031832.1"/>
    </source>
</evidence>
<evidence type="ECO:0000259" key="4">
    <source>
        <dbReference type="Pfam" id="PF17384"/>
    </source>
</evidence>
<feature type="domain" description="Ribosome maturation factor RimP C-terminal" evidence="4">
    <location>
        <begin position="76"/>
        <end position="138"/>
    </location>
</feature>
<keyword evidence="2" id="KW-0690">Ribosome biogenesis</keyword>
<dbReference type="PANTHER" id="PTHR33867:SF1">
    <property type="entry name" value="RIBOSOME MATURATION FACTOR RIMP"/>
    <property type="match status" value="1"/>
</dbReference>
<dbReference type="Gene3D" id="2.30.30.180">
    <property type="entry name" value="Ribosome maturation factor RimP, C-terminal domain"/>
    <property type="match status" value="1"/>
</dbReference>
<evidence type="ECO:0000259" key="3">
    <source>
        <dbReference type="Pfam" id="PF02576"/>
    </source>
</evidence>
<dbReference type="EMBL" id="CAFBPX010000051">
    <property type="protein sequence ID" value="CAB5031832.1"/>
    <property type="molecule type" value="Genomic_DNA"/>
</dbReference>
<dbReference type="PANTHER" id="PTHR33867">
    <property type="entry name" value="RIBOSOME MATURATION FACTOR RIMP"/>
    <property type="match status" value="1"/>
</dbReference>
<evidence type="ECO:0000256" key="2">
    <source>
        <dbReference type="ARBA" id="ARBA00022517"/>
    </source>
</evidence>
<dbReference type="SUPFAM" id="SSF74942">
    <property type="entry name" value="YhbC-like, C-terminal domain"/>
    <property type="match status" value="1"/>
</dbReference>
<reference evidence="5" key="1">
    <citation type="submission" date="2020-05" db="EMBL/GenBank/DDBJ databases">
        <authorList>
            <person name="Chiriac C."/>
            <person name="Salcher M."/>
            <person name="Ghai R."/>
            <person name="Kavagutti S V."/>
        </authorList>
    </citation>
    <scope>NUCLEOTIDE SEQUENCE</scope>
</reference>
<accession>A0A6J5ZX40</accession>
<keyword evidence="1" id="KW-0963">Cytoplasm</keyword>